<comment type="caution">
    <text evidence="1">The sequence shown here is derived from an EMBL/GenBank/DDBJ whole genome shotgun (WGS) entry which is preliminary data.</text>
</comment>
<proteinExistence type="predicted"/>
<evidence type="ECO:0000313" key="2">
    <source>
        <dbReference type="Proteomes" id="UP000772434"/>
    </source>
</evidence>
<evidence type="ECO:0000313" key="1">
    <source>
        <dbReference type="EMBL" id="KAF9070998.1"/>
    </source>
</evidence>
<keyword evidence="2" id="KW-1185">Reference proteome</keyword>
<sequence length="190" mass="21286">MSSPGIMVIPSKSSITISKSTGTMVTSTQRTTTPVFEQGTSEGGEMGHLVTTDLESIFVTPTEPMEADVAEYLRIFDAIQVPITAIELKYMYNLTPAEDYENFLLAQPATDPQDLHVKRVLFGDLDLGWYRTSFHKYCQYIPQEGTLQEVDPEFVPYQIRDIRCLAIKHNLLLPFTLTTDTLIPAGIYNG</sequence>
<protein>
    <submittedName>
        <fullName evidence="1">Uncharacterized protein</fullName>
    </submittedName>
</protein>
<dbReference type="AlphaFoldDB" id="A0A9P5UAF0"/>
<gene>
    <name evidence="1" type="ORF">BDP27DRAFT_1419530</name>
</gene>
<name>A0A9P5UAF0_9AGAR</name>
<accession>A0A9P5UAF0</accession>
<reference evidence="1" key="1">
    <citation type="submission" date="2020-11" db="EMBL/GenBank/DDBJ databases">
        <authorList>
            <consortium name="DOE Joint Genome Institute"/>
            <person name="Ahrendt S."/>
            <person name="Riley R."/>
            <person name="Andreopoulos W."/>
            <person name="Labutti K."/>
            <person name="Pangilinan J."/>
            <person name="Ruiz-Duenas F.J."/>
            <person name="Barrasa J.M."/>
            <person name="Sanchez-Garcia M."/>
            <person name="Camarero S."/>
            <person name="Miyauchi S."/>
            <person name="Serrano A."/>
            <person name="Linde D."/>
            <person name="Babiker R."/>
            <person name="Drula E."/>
            <person name="Ayuso-Fernandez I."/>
            <person name="Pacheco R."/>
            <person name="Padilla G."/>
            <person name="Ferreira P."/>
            <person name="Barriuso J."/>
            <person name="Kellner H."/>
            <person name="Castanera R."/>
            <person name="Alfaro M."/>
            <person name="Ramirez L."/>
            <person name="Pisabarro A.G."/>
            <person name="Kuo A."/>
            <person name="Tritt A."/>
            <person name="Lipzen A."/>
            <person name="He G."/>
            <person name="Yan M."/>
            <person name="Ng V."/>
            <person name="Cullen D."/>
            <person name="Martin F."/>
            <person name="Rosso M.-N."/>
            <person name="Henrissat B."/>
            <person name="Hibbett D."/>
            <person name="Martinez A.T."/>
            <person name="Grigoriev I.V."/>
        </authorList>
    </citation>
    <scope>NUCLEOTIDE SEQUENCE</scope>
    <source>
        <strain evidence="1">AH 40177</strain>
    </source>
</reference>
<organism evidence="1 2">
    <name type="scientific">Rhodocollybia butyracea</name>
    <dbReference type="NCBI Taxonomy" id="206335"/>
    <lineage>
        <taxon>Eukaryota</taxon>
        <taxon>Fungi</taxon>
        <taxon>Dikarya</taxon>
        <taxon>Basidiomycota</taxon>
        <taxon>Agaricomycotina</taxon>
        <taxon>Agaricomycetes</taxon>
        <taxon>Agaricomycetidae</taxon>
        <taxon>Agaricales</taxon>
        <taxon>Marasmiineae</taxon>
        <taxon>Omphalotaceae</taxon>
        <taxon>Rhodocollybia</taxon>
    </lineage>
</organism>
<dbReference type="Proteomes" id="UP000772434">
    <property type="component" value="Unassembled WGS sequence"/>
</dbReference>
<dbReference type="EMBL" id="JADNRY010000036">
    <property type="protein sequence ID" value="KAF9070998.1"/>
    <property type="molecule type" value="Genomic_DNA"/>
</dbReference>